<dbReference type="InterPro" id="IPR036097">
    <property type="entry name" value="HisK_dim/P_sf"/>
</dbReference>
<keyword evidence="5" id="KW-0808">Transferase</keyword>
<feature type="domain" description="Histidine kinase" evidence="13">
    <location>
        <begin position="238"/>
        <end position="447"/>
    </location>
</feature>
<dbReference type="GO" id="GO:0005524">
    <property type="term" value="F:ATP binding"/>
    <property type="evidence" value="ECO:0007669"/>
    <property type="project" value="UniProtKB-KW"/>
</dbReference>
<reference evidence="14 15" key="1">
    <citation type="submission" date="2018-10" db="EMBL/GenBank/DDBJ databases">
        <title>Parasedimentitalea marina sp. nov., a psychrophilic bacterium isolated from deep seawater of the New Britain Trench.</title>
        <authorList>
            <person name="Cao J."/>
        </authorList>
    </citation>
    <scope>NUCLEOTIDE SEQUENCE [LARGE SCALE GENOMIC DNA]</scope>
    <source>
        <strain evidence="14 15">W43</strain>
    </source>
</reference>
<dbReference type="Gene3D" id="1.20.5.1040">
    <property type="entry name" value="Sensor protein qsec"/>
    <property type="match status" value="1"/>
</dbReference>
<gene>
    <name evidence="14" type="ORF">EBB79_11350</name>
</gene>
<evidence type="ECO:0000313" key="14">
    <source>
        <dbReference type="EMBL" id="AZV78415.1"/>
    </source>
</evidence>
<keyword evidence="9" id="KW-0067">ATP-binding</keyword>
<evidence type="ECO:0000256" key="11">
    <source>
        <dbReference type="ARBA" id="ARBA00023012"/>
    </source>
</evidence>
<organism evidence="14 15">
    <name type="scientific">Parasedimentitalea marina</name>
    <dbReference type="NCBI Taxonomy" id="2483033"/>
    <lineage>
        <taxon>Bacteria</taxon>
        <taxon>Pseudomonadati</taxon>
        <taxon>Pseudomonadota</taxon>
        <taxon>Alphaproteobacteria</taxon>
        <taxon>Rhodobacterales</taxon>
        <taxon>Paracoccaceae</taxon>
        <taxon>Parasedimentitalea</taxon>
    </lineage>
</organism>
<evidence type="ECO:0000256" key="8">
    <source>
        <dbReference type="ARBA" id="ARBA00022777"/>
    </source>
</evidence>
<evidence type="ECO:0000256" key="2">
    <source>
        <dbReference type="ARBA" id="ARBA00004141"/>
    </source>
</evidence>
<dbReference type="CDD" id="cd00082">
    <property type="entry name" value="HisKA"/>
    <property type="match status" value="1"/>
</dbReference>
<keyword evidence="10 12" id="KW-1133">Transmembrane helix</keyword>
<keyword evidence="6 12" id="KW-0812">Transmembrane</keyword>
<dbReference type="KEGG" id="sedi:EBB79_11350"/>
<dbReference type="GO" id="GO:0005886">
    <property type="term" value="C:plasma membrane"/>
    <property type="evidence" value="ECO:0007669"/>
    <property type="project" value="TreeGrafter"/>
</dbReference>
<evidence type="ECO:0000256" key="9">
    <source>
        <dbReference type="ARBA" id="ARBA00022840"/>
    </source>
</evidence>
<sequence length="457" mass="49702">MKQQRSIAGRLALILSLSVSALWLISVVIAAVVLRGELNAAFDETMRQSALRLLPLAMHELDEVLEGDADDSEANFIANLTRDDANLDYFILDRSNRVLLFSGARPTDISSGSIPLGFSEWSGSRAYALTDAESGFGIVVSERAGLRDNILIESILRMFLPLAVLIPILAGLVFVIVKAAMAPILGLSAAIARRHGRNLAPMDMGAQPKELQPIVSEVEDLLVRLKSALDAERSFAAESAHELRTPIAGALAQIQVLQSKVDRADTVQHLEQAEEALRHLSHLSENLLQFSRLEAGFASSEKETSLGVVIDIVLREKPFADAADRILIAGSENTSLKAFITADAFAIVLRNLLQNALTYAPSGTPLKLVVEDREIRITNECDTLPTELLTTVTNRYVRGQTEHRGTGLGLSIVAAILRDCEGQLELYSPIPGQQLGFEARVAFTRSQQHIPMKEGTS</sequence>
<dbReference type="EC" id="2.7.13.3" evidence="3"/>
<evidence type="ECO:0000313" key="15">
    <source>
        <dbReference type="Proteomes" id="UP000283063"/>
    </source>
</evidence>
<keyword evidence="15" id="KW-1185">Reference proteome</keyword>
<dbReference type="AlphaFoldDB" id="A0A3T0N317"/>
<comment type="subcellular location">
    <subcellularLocation>
        <location evidence="2">Membrane</location>
        <topology evidence="2">Multi-pass membrane protein</topology>
    </subcellularLocation>
</comment>
<dbReference type="SMART" id="SM00387">
    <property type="entry name" value="HATPase_c"/>
    <property type="match status" value="1"/>
</dbReference>
<evidence type="ECO:0000259" key="13">
    <source>
        <dbReference type="PROSITE" id="PS50109"/>
    </source>
</evidence>
<dbReference type="Gene3D" id="1.10.287.130">
    <property type="match status" value="1"/>
</dbReference>
<dbReference type="InterPro" id="IPR050428">
    <property type="entry name" value="TCS_sensor_his_kinase"/>
</dbReference>
<keyword evidence="12" id="KW-0472">Membrane</keyword>
<keyword evidence="4" id="KW-0597">Phosphoprotein</keyword>
<feature type="transmembrane region" description="Helical" evidence="12">
    <location>
        <begin position="159"/>
        <end position="192"/>
    </location>
</feature>
<proteinExistence type="predicted"/>
<dbReference type="SUPFAM" id="SSF55874">
    <property type="entry name" value="ATPase domain of HSP90 chaperone/DNA topoisomerase II/histidine kinase"/>
    <property type="match status" value="1"/>
</dbReference>
<dbReference type="Pfam" id="PF00512">
    <property type="entry name" value="HisKA"/>
    <property type="match status" value="1"/>
</dbReference>
<dbReference type="InterPro" id="IPR003594">
    <property type="entry name" value="HATPase_dom"/>
</dbReference>
<dbReference type="PANTHER" id="PTHR45436:SF14">
    <property type="entry name" value="SENSOR PROTEIN QSEC"/>
    <property type="match status" value="1"/>
</dbReference>
<protein>
    <recommendedName>
        <fullName evidence="3">histidine kinase</fullName>
        <ecNumber evidence="3">2.7.13.3</ecNumber>
    </recommendedName>
</protein>
<keyword evidence="7" id="KW-0547">Nucleotide-binding</keyword>
<evidence type="ECO:0000256" key="10">
    <source>
        <dbReference type="ARBA" id="ARBA00022989"/>
    </source>
</evidence>
<dbReference type="EMBL" id="CP033219">
    <property type="protein sequence ID" value="AZV78415.1"/>
    <property type="molecule type" value="Genomic_DNA"/>
</dbReference>
<dbReference type="PANTHER" id="PTHR45436">
    <property type="entry name" value="SENSOR HISTIDINE KINASE YKOH"/>
    <property type="match status" value="1"/>
</dbReference>
<dbReference type="GO" id="GO:0000155">
    <property type="term" value="F:phosphorelay sensor kinase activity"/>
    <property type="evidence" value="ECO:0007669"/>
    <property type="project" value="InterPro"/>
</dbReference>
<accession>A0A3T0N317</accession>
<dbReference type="InterPro" id="IPR003661">
    <property type="entry name" value="HisK_dim/P_dom"/>
</dbReference>
<evidence type="ECO:0000256" key="3">
    <source>
        <dbReference type="ARBA" id="ARBA00012438"/>
    </source>
</evidence>
<dbReference type="PROSITE" id="PS50109">
    <property type="entry name" value="HIS_KIN"/>
    <property type="match status" value="1"/>
</dbReference>
<evidence type="ECO:0000256" key="6">
    <source>
        <dbReference type="ARBA" id="ARBA00022692"/>
    </source>
</evidence>
<dbReference type="SUPFAM" id="SSF47384">
    <property type="entry name" value="Homodimeric domain of signal transducing histidine kinase"/>
    <property type="match status" value="1"/>
</dbReference>
<keyword evidence="8" id="KW-0418">Kinase</keyword>
<dbReference type="Pfam" id="PF02518">
    <property type="entry name" value="HATPase_c"/>
    <property type="match status" value="1"/>
</dbReference>
<evidence type="ECO:0000256" key="7">
    <source>
        <dbReference type="ARBA" id="ARBA00022741"/>
    </source>
</evidence>
<dbReference type="Gene3D" id="3.30.565.10">
    <property type="entry name" value="Histidine kinase-like ATPase, C-terminal domain"/>
    <property type="match status" value="1"/>
</dbReference>
<comment type="catalytic activity">
    <reaction evidence="1">
        <text>ATP + protein L-histidine = ADP + protein N-phospho-L-histidine.</text>
        <dbReference type="EC" id="2.7.13.3"/>
    </reaction>
</comment>
<dbReference type="InterPro" id="IPR036890">
    <property type="entry name" value="HATPase_C_sf"/>
</dbReference>
<evidence type="ECO:0000256" key="4">
    <source>
        <dbReference type="ARBA" id="ARBA00022553"/>
    </source>
</evidence>
<evidence type="ECO:0000256" key="1">
    <source>
        <dbReference type="ARBA" id="ARBA00000085"/>
    </source>
</evidence>
<dbReference type="RefSeq" id="WP_127748976.1">
    <property type="nucleotide sequence ID" value="NZ_CP033219.1"/>
</dbReference>
<dbReference type="Proteomes" id="UP000283063">
    <property type="component" value="Chromosome"/>
</dbReference>
<dbReference type="OrthoDB" id="9809766at2"/>
<keyword evidence="11" id="KW-0902">Two-component regulatory system</keyword>
<dbReference type="SMART" id="SM00388">
    <property type="entry name" value="HisKA"/>
    <property type="match status" value="1"/>
</dbReference>
<evidence type="ECO:0000256" key="5">
    <source>
        <dbReference type="ARBA" id="ARBA00022679"/>
    </source>
</evidence>
<name>A0A3T0N317_9RHOB</name>
<dbReference type="InterPro" id="IPR005467">
    <property type="entry name" value="His_kinase_dom"/>
</dbReference>
<evidence type="ECO:0000256" key="12">
    <source>
        <dbReference type="SAM" id="Phobius"/>
    </source>
</evidence>